<evidence type="ECO:0008006" key="3">
    <source>
        <dbReference type="Google" id="ProtNLM"/>
    </source>
</evidence>
<reference evidence="1 2" key="1">
    <citation type="submission" date="2020-03" db="EMBL/GenBank/DDBJ databases">
        <title>Bacterial isolates of synthetic phycosphere.</title>
        <authorList>
            <person name="Fu H."/>
            <person name="Moran M.A."/>
        </authorList>
    </citation>
    <scope>NUCLEOTIDE SEQUENCE [LARGE SCALE GENOMIC DNA]</scope>
    <source>
        <strain evidence="1 2">HF1</strain>
    </source>
</reference>
<dbReference type="EMBL" id="JAATOP010000004">
    <property type="protein sequence ID" value="NIY72257.1"/>
    <property type="molecule type" value="Genomic_DNA"/>
</dbReference>
<organism evidence="1 2">
    <name type="scientific">Marivivens donghaensis</name>
    <dbReference type="NCBI Taxonomy" id="1699413"/>
    <lineage>
        <taxon>Bacteria</taxon>
        <taxon>Pseudomonadati</taxon>
        <taxon>Pseudomonadota</taxon>
        <taxon>Alphaproteobacteria</taxon>
        <taxon>Rhodobacterales</taxon>
        <taxon>Paracoccaceae</taxon>
        <taxon>Marivivens group</taxon>
        <taxon>Marivivens</taxon>
    </lineage>
</organism>
<protein>
    <recommendedName>
        <fullName evidence="3">YMGG-like Gly-zipper domain-containing protein</fullName>
    </recommendedName>
</protein>
<keyword evidence="2" id="KW-1185">Reference proteome</keyword>
<name>A0ABX0VYJ8_9RHOB</name>
<comment type="caution">
    <text evidence="1">The sequence shown here is derived from an EMBL/GenBank/DDBJ whole genome shotgun (WGS) entry which is preliminary data.</text>
</comment>
<accession>A0ABX0VYJ8</accession>
<sequence length="67" mass="6429">MFKATWIVAAVATLGLSACLDTDLERGLAGATAGAVVAGQTNVDPAVGAVAGGAIGVTCSNYSSVCN</sequence>
<dbReference type="Proteomes" id="UP000709466">
    <property type="component" value="Unassembled WGS sequence"/>
</dbReference>
<dbReference type="RefSeq" id="WP_167637640.1">
    <property type="nucleotide sequence ID" value="NZ_JAATOP010000004.1"/>
</dbReference>
<gene>
    <name evidence="1" type="ORF">HCZ30_07390</name>
</gene>
<proteinExistence type="predicted"/>
<dbReference type="PROSITE" id="PS51257">
    <property type="entry name" value="PROKAR_LIPOPROTEIN"/>
    <property type="match status" value="1"/>
</dbReference>
<evidence type="ECO:0000313" key="1">
    <source>
        <dbReference type="EMBL" id="NIY72257.1"/>
    </source>
</evidence>
<evidence type="ECO:0000313" key="2">
    <source>
        <dbReference type="Proteomes" id="UP000709466"/>
    </source>
</evidence>